<accession>A0NQ54</accession>
<comment type="caution">
    <text evidence="1">The sequence shown here is derived from an EMBL/GenBank/DDBJ whole genome shotgun (WGS) entry which is preliminary data.</text>
</comment>
<name>A0NQ54_ROSAI</name>
<sequence>MATLLALIAFLEKEEANCIDLINEIEEGRAKFWSLNTDGNQVETTEKDLIETRRKLAEIQPVIESLKDRASNNK</sequence>
<reference evidence="1 2" key="1">
    <citation type="submission" date="2006-05" db="EMBL/GenBank/DDBJ databases">
        <authorList>
            <person name="King G."/>
            <person name="Ferriera S."/>
            <person name="Johnson J."/>
            <person name="Kravitz S."/>
            <person name="Beeson K."/>
            <person name="Sutton G."/>
            <person name="Rogers Y.-H."/>
            <person name="Friedman R."/>
            <person name="Frazier M."/>
            <person name="Venter J.C."/>
        </authorList>
    </citation>
    <scope>NUCLEOTIDE SEQUENCE [LARGE SCALE GENOMIC DNA]</scope>
    <source>
        <strain evidence="2">ATCC 25650 / DSM 13394 / JCM 20685 / NBRC 16684 / NCIMB 2208 / IAM 12614 / B1</strain>
    </source>
</reference>
<evidence type="ECO:0000313" key="1">
    <source>
        <dbReference type="EMBL" id="EAV44912.1"/>
    </source>
</evidence>
<dbReference type="EMBL" id="AAUW01000004">
    <property type="protein sequence ID" value="EAV44912.1"/>
    <property type="molecule type" value="Genomic_DNA"/>
</dbReference>
<evidence type="ECO:0000313" key="2">
    <source>
        <dbReference type="Proteomes" id="UP000004848"/>
    </source>
</evidence>
<dbReference type="RefSeq" id="WP_006933012.1">
    <property type="nucleotide sequence ID" value="NZ_AAUW01000004.1"/>
</dbReference>
<proteinExistence type="predicted"/>
<protein>
    <submittedName>
        <fullName evidence="1">Uncharacterized protein</fullName>
    </submittedName>
</protein>
<dbReference type="AlphaFoldDB" id="A0NQ54"/>
<organism evidence="1 2">
    <name type="scientific">Roseibium aggregatum (strain ATCC 25650 / DSM 13394 / JCM 20685 / NBRC 16684 / NCIMB 2208 / IAM 12614 / B1)</name>
    <name type="common">Stappia aggregata</name>
    <dbReference type="NCBI Taxonomy" id="384765"/>
    <lineage>
        <taxon>Bacteria</taxon>
        <taxon>Pseudomonadati</taxon>
        <taxon>Pseudomonadota</taxon>
        <taxon>Alphaproteobacteria</taxon>
        <taxon>Hyphomicrobiales</taxon>
        <taxon>Stappiaceae</taxon>
        <taxon>Roseibium</taxon>
    </lineage>
</organism>
<dbReference type="Proteomes" id="UP000004848">
    <property type="component" value="Unassembled WGS sequence"/>
</dbReference>
<gene>
    <name evidence="1" type="ORF">SIAM614_12893</name>
</gene>
<dbReference type="GeneID" id="68845674"/>